<evidence type="ECO:0000313" key="3">
    <source>
        <dbReference type="Proteomes" id="UP000308652"/>
    </source>
</evidence>
<reference evidence="2 3" key="1">
    <citation type="journal article" date="2019" name="Nat. Ecol. Evol.">
        <title>Megaphylogeny resolves global patterns of mushroom evolution.</title>
        <authorList>
            <person name="Varga T."/>
            <person name="Krizsan K."/>
            <person name="Foldi C."/>
            <person name="Dima B."/>
            <person name="Sanchez-Garcia M."/>
            <person name="Sanchez-Ramirez S."/>
            <person name="Szollosi G.J."/>
            <person name="Szarkandi J.G."/>
            <person name="Papp V."/>
            <person name="Albert L."/>
            <person name="Andreopoulos W."/>
            <person name="Angelini C."/>
            <person name="Antonin V."/>
            <person name="Barry K.W."/>
            <person name="Bougher N.L."/>
            <person name="Buchanan P."/>
            <person name="Buyck B."/>
            <person name="Bense V."/>
            <person name="Catcheside P."/>
            <person name="Chovatia M."/>
            <person name="Cooper J."/>
            <person name="Damon W."/>
            <person name="Desjardin D."/>
            <person name="Finy P."/>
            <person name="Geml J."/>
            <person name="Haridas S."/>
            <person name="Hughes K."/>
            <person name="Justo A."/>
            <person name="Karasinski D."/>
            <person name="Kautmanova I."/>
            <person name="Kiss B."/>
            <person name="Kocsube S."/>
            <person name="Kotiranta H."/>
            <person name="LaButti K.M."/>
            <person name="Lechner B.E."/>
            <person name="Liimatainen K."/>
            <person name="Lipzen A."/>
            <person name="Lukacs Z."/>
            <person name="Mihaltcheva S."/>
            <person name="Morgado L.N."/>
            <person name="Niskanen T."/>
            <person name="Noordeloos M.E."/>
            <person name="Ohm R.A."/>
            <person name="Ortiz-Santana B."/>
            <person name="Ovrebo C."/>
            <person name="Racz N."/>
            <person name="Riley R."/>
            <person name="Savchenko A."/>
            <person name="Shiryaev A."/>
            <person name="Soop K."/>
            <person name="Spirin V."/>
            <person name="Szebenyi C."/>
            <person name="Tomsovsky M."/>
            <person name="Tulloss R.E."/>
            <person name="Uehling J."/>
            <person name="Grigoriev I.V."/>
            <person name="Vagvolgyi C."/>
            <person name="Papp T."/>
            <person name="Martin F.M."/>
            <person name="Miettinen O."/>
            <person name="Hibbett D.S."/>
            <person name="Nagy L.G."/>
        </authorList>
    </citation>
    <scope>NUCLEOTIDE SEQUENCE [LARGE SCALE GENOMIC DNA]</scope>
    <source>
        <strain evidence="2 3">CBS 166.37</strain>
    </source>
</reference>
<gene>
    <name evidence="2" type="ORF">BDQ12DRAFT_57782</name>
</gene>
<organism evidence="2 3">
    <name type="scientific">Crucibulum laeve</name>
    <dbReference type="NCBI Taxonomy" id="68775"/>
    <lineage>
        <taxon>Eukaryota</taxon>
        <taxon>Fungi</taxon>
        <taxon>Dikarya</taxon>
        <taxon>Basidiomycota</taxon>
        <taxon>Agaricomycotina</taxon>
        <taxon>Agaricomycetes</taxon>
        <taxon>Agaricomycetidae</taxon>
        <taxon>Agaricales</taxon>
        <taxon>Agaricineae</taxon>
        <taxon>Nidulariaceae</taxon>
        <taxon>Crucibulum</taxon>
    </lineage>
</organism>
<sequence length="244" mass="26564">MMDFEYLIPEISLDAMRYPSQSPMSDCFSFSEVSGSDHGSYYADYSRSASPAFSETPSAEYASRGPSNATFASSLSPTRPSFSPFVSSGELPVLEEFEFPGYDGGVFLSVPPMGSRRYSFASPSSTMSNYSELLNTPADVMSAAPMPHPEMMTDYTIESSGHMYAPNPEDSWNKVDTLGLFDHNQGFLDGTSIIVGSGVSGKQAWDYIDKLEFNKEFVDGHVAATATRTPDVPSDHPSIYTMGI</sequence>
<dbReference type="EMBL" id="ML213599">
    <property type="protein sequence ID" value="TFK39486.1"/>
    <property type="molecule type" value="Genomic_DNA"/>
</dbReference>
<feature type="compositionally biased region" description="Polar residues" evidence="1">
    <location>
        <begin position="65"/>
        <end position="78"/>
    </location>
</feature>
<evidence type="ECO:0000256" key="1">
    <source>
        <dbReference type="SAM" id="MobiDB-lite"/>
    </source>
</evidence>
<proteinExistence type="predicted"/>
<protein>
    <submittedName>
        <fullName evidence="2">Uncharacterized protein</fullName>
    </submittedName>
</protein>
<feature type="region of interest" description="Disordered" evidence="1">
    <location>
        <begin position="59"/>
        <end position="78"/>
    </location>
</feature>
<evidence type="ECO:0000313" key="2">
    <source>
        <dbReference type="EMBL" id="TFK39486.1"/>
    </source>
</evidence>
<name>A0A5C3M527_9AGAR</name>
<dbReference type="Proteomes" id="UP000308652">
    <property type="component" value="Unassembled WGS sequence"/>
</dbReference>
<dbReference type="AlphaFoldDB" id="A0A5C3M527"/>
<accession>A0A5C3M527</accession>
<keyword evidence="3" id="KW-1185">Reference proteome</keyword>